<dbReference type="GO" id="GO:0034975">
    <property type="term" value="P:protein folding in endoplasmic reticulum"/>
    <property type="evidence" value="ECO:0007669"/>
    <property type="project" value="TreeGrafter"/>
</dbReference>
<feature type="compositionally biased region" description="Low complexity" evidence="5">
    <location>
        <begin position="828"/>
        <end position="839"/>
    </location>
</feature>
<dbReference type="AlphaFoldDB" id="A0A1D2JJU2"/>
<comment type="subcellular location">
    <subcellularLocation>
        <location evidence="1">Endomembrane system</location>
    </subcellularLocation>
</comment>
<evidence type="ECO:0000256" key="1">
    <source>
        <dbReference type="ARBA" id="ARBA00004308"/>
    </source>
</evidence>
<sequence>MACCYSLFPRPSNTNYRATGCLLYFLILAALAAVRAGGNFDFRHSNVSSRALDATCPTRNFTDIKLEYIQYPVCVEPRWVSIGKAEDYYAPQPSGAADTYKSITSGTFPSPSATVTATASVSAELDHELDTESPLDNVNFLSFEEWKKQNLAKVGQSAELVDGHRHAAGSENGRQRPTGIDNSLDSLGEDGEIELDFGGFAPENSGPASWERKVGNEHPSRLKDSAGAATGGAKGATQTNAAPRGTVSRRKDAGTTCKERFNYASFDCAATILKTNPQCTGASSVLIENKDSYMLNECRAKDKFLILELCDDILIDTIVLANYEFFSSIFRTFKVSVSDRYPPKQPDMWKDLGTYEAVNTREVQAFAVENPLIWARYVKIEFLSHYGNEFYCPVSLIRVHGTTMLEEYKNEGEAGRLEENTAQIQADAASERARDNSIVGNQSNIADAEGTKSEMVDELDVRPTRVQKLQDICTLRKTSIERFSLQAKMCAIKEGPRAMNRSVNSVQPDSVKPAGPIKMTGNGLPANLTAEVSSNNVNSTVTATPTETDTRAQNPTQESQNEASSSAPNKAGHDPSTESLKPSTTVQPPPSNPTTQESFFKSVNKRLHMLETNSSLSLQYIEEQSRILRDAFNKVEKRQLAKTSTFLENLNTTVLHELQEFRHQYDQVWHSVATEFEQQRRQYHQEVFALSTQLGILADELVFQKRISIIQSVFVVICFGLVLFSRSNALGSVASYLELPRVHSIVSRSPSFRFSSSSFDVPSRNPDSRVTPPYGVKGARGHRRTDFTESREEMEELTANPNIAYSPPTPTSDSEGPGSAHRQRSERSNSTSSSNFTVSPPAPFLRSESSPPDLGGHDEGPDVDSTLSLQPLSHLTGSIHGVLAPKQDSYPRQVVVQTTTAAAAATTSIPLAGWIDKCWKVFTKQARRMFTAQPTAI</sequence>
<dbReference type="GO" id="GO:0016020">
    <property type="term" value="C:membrane"/>
    <property type="evidence" value="ECO:0007669"/>
    <property type="project" value="InterPro"/>
</dbReference>
<keyword evidence="2" id="KW-0812">Transmembrane</keyword>
<feature type="compositionally biased region" description="Polar residues" evidence="5">
    <location>
        <begin position="577"/>
        <end position="586"/>
    </location>
</feature>
<dbReference type="GO" id="GO:0012505">
    <property type="term" value="C:endomembrane system"/>
    <property type="evidence" value="ECO:0007669"/>
    <property type="project" value="UniProtKB-SubCell"/>
</dbReference>
<feature type="region of interest" description="Disordered" evidence="5">
    <location>
        <begin position="752"/>
        <end position="869"/>
    </location>
</feature>
<dbReference type="PANTHER" id="PTHR12953:SF0">
    <property type="entry name" value="SUN DOMAIN-CONTAINING OSSIFICATION FACTOR"/>
    <property type="match status" value="1"/>
</dbReference>
<comment type="caution">
    <text evidence="7">The sequence shown here is derived from an EMBL/GenBank/DDBJ whole genome shotgun (WGS) entry which is preliminary data.</text>
</comment>
<dbReference type="Pfam" id="PF07738">
    <property type="entry name" value="Sad1_UNC"/>
    <property type="match status" value="1"/>
</dbReference>
<evidence type="ECO:0000259" key="6">
    <source>
        <dbReference type="PROSITE" id="PS51469"/>
    </source>
</evidence>
<feature type="compositionally biased region" description="Polar residues" evidence="5">
    <location>
        <begin position="530"/>
        <end position="568"/>
    </location>
</feature>
<dbReference type="Proteomes" id="UP000242814">
    <property type="component" value="Unassembled WGS sequence"/>
</dbReference>
<gene>
    <name evidence="7" type="ORF">ACO22_02058</name>
</gene>
<evidence type="ECO:0000313" key="8">
    <source>
        <dbReference type="Proteomes" id="UP000242814"/>
    </source>
</evidence>
<feature type="compositionally biased region" description="Basic and acidic residues" evidence="5">
    <location>
        <begin position="210"/>
        <end position="224"/>
    </location>
</feature>
<feature type="compositionally biased region" description="Low complexity" evidence="5">
    <location>
        <begin position="752"/>
        <end position="764"/>
    </location>
</feature>
<proteinExistence type="predicted"/>
<dbReference type="VEuPathDB" id="FungiDB:PADG_02242"/>
<dbReference type="PANTHER" id="PTHR12953">
    <property type="entry name" value="MEMBRANE PROTEIN CH1 RELATED"/>
    <property type="match status" value="1"/>
</dbReference>
<organism evidence="7 8">
    <name type="scientific">Paracoccidioides brasiliensis</name>
    <dbReference type="NCBI Taxonomy" id="121759"/>
    <lineage>
        <taxon>Eukaryota</taxon>
        <taxon>Fungi</taxon>
        <taxon>Dikarya</taxon>
        <taxon>Ascomycota</taxon>
        <taxon>Pezizomycotina</taxon>
        <taxon>Eurotiomycetes</taxon>
        <taxon>Eurotiomycetidae</taxon>
        <taxon>Onygenales</taxon>
        <taxon>Ajellomycetaceae</taxon>
        <taxon>Paracoccidioides</taxon>
    </lineage>
</organism>
<evidence type="ECO:0000313" key="7">
    <source>
        <dbReference type="EMBL" id="ODH39050.1"/>
    </source>
</evidence>
<evidence type="ECO:0000256" key="3">
    <source>
        <dbReference type="ARBA" id="ARBA00022989"/>
    </source>
</evidence>
<evidence type="ECO:0000256" key="4">
    <source>
        <dbReference type="ARBA" id="ARBA00023136"/>
    </source>
</evidence>
<dbReference type="FunFam" id="2.60.120.260:FF:000082">
    <property type="entry name" value="Sad1/UNC domain protein"/>
    <property type="match status" value="1"/>
</dbReference>
<keyword evidence="4" id="KW-0472">Membrane</keyword>
<dbReference type="VEuPathDB" id="FungiDB:PABG_06712"/>
<name>A0A1D2JJU2_PARBR</name>
<dbReference type="EMBL" id="LZYO01000058">
    <property type="protein sequence ID" value="ODH39050.1"/>
    <property type="molecule type" value="Genomic_DNA"/>
</dbReference>
<accession>A0A1D2JJU2</accession>
<keyword evidence="3" id="KW-1133">Transmembrane helix</keyword>
<feature type="region of interest" description="Disordered" evidence="5">
    <location>
        <begin position="501"/>
        <end position="597"/>
    </location>
</feature>
<dbReference type="PROSITE" id="PS51469">
    <property type="entry name" value="SUN"/>
    <property type="match status" value="1"/>
</dbReference>
<dbReference type="SUPFAM" id="SSF49785">
    <property type="entry name" value="Galactose-binding domain-like"/>
    <property type="match status" value="1"/>
</dbReference>
<protein>
    <recommendedName>
        <fullName evidence="6">SUN domain-containing protein</fullName>
    </recommendedName>
</protein>
<dbReference type="GO" id="GO:0005737">
    <property type="term" value="C:cytoplasm"/>
    <property type="evidence" value="ECO:0007669"/>
    <property type="project" value="TreeGrafter"/>
</dbReference>
<dbReference type="Gene3D" id="2.60.120.260">
    <property type="entry name" value="Galactose-binding domain-like"/>
    <property type="match status" value="1"/>
</dbReference>
<evidence type="ECO:0000256" key="2">
    <source>
        <dbReference type="ARBA" id="ARBA00022692"/>
    </source>
</evidence>
<feature type="region of interest" description="Disordered" evidence="5">
    <location>
        <begin position="167"/>
        <end position="251"/>
    </location>
</feature>
<reference evidence="7 8" key="1">
    <citation type="submission" date="2016-06" db="EMBL/GenBank/DDBJ databases">
        <authorList>
            <person name="Kjaerup R.B."/>
            <person name="Dalgaard T.S."/>
            <person name="Juul-Madsen H.R."/>
        </authorList>
    </citation>
    <scope>NUCLEOTIDE SEQUENCE [LARGE SCALE GENOMIC DNA]</scope>
    <source>
        <strain evidence="7 8">Pb300</strain>
    </source>
</reference>
<dbReference type="InterPro" id="IPR045120">
    <property type="entry name" value="Suco/Slp1-like"/>
</dbReference>
<dbReference type="InterPro" id="IPR012919">
    <property type="entry name" value="SUN_dom"/>
</dbReference>
<dbReference type="InterPro" id="IPR008979">
    <property type="entry name" value="Galactose-bd-like_sf"/>
</dbReference>
<feature type="domain" description="SUN" evidence="6">
    <location>
        <begin position="227"/>
        <end position="404"/>
    </location>
</feature>
<evidence type="ECO:0000256" key="5">
    <source>
        <dbReference type="SAM" id="MobiDB-lite"/>
    </source>
</evidence>